<evidence type="ECO:0000256" key="9">
    <source>
        <dbReference type="HAMAP-Rule" id="MF_01148"/>
    </source>
</evidence>
<proteinExistence type="inferred from homology"/>
<dbReference type="SUPFAM" id="SSF56317">
    <property type="entry name" value="Carbon-nitrogen hydrolase"/>
    <property type="match status" value="1"/>
</dbReference>
<evidence type="ECO:0000313" key="11">
    <source>
        <dbReference type="EMBL" id="MBN9412885.1"/>
    </source>
</evidence>
<evidence type="ECO:0000256" key="5">
    <source>
        <dbReference type="ARBA" id="ARBA00022692"/>
    </source>
</evidence>
<dbReference type="CDD" id="cd07571">
    <property type="entry name" value="ALP_N-acyl_transferase"/>
    <property type="match status" value="1"/>
</dbReference>
<keyword evidence="5 9" id="KW-0812">Transmembrane</keyword>
<keyword evidence="4 9" id="KW-0808">Transferase</keyword>
<dbReference type="Proteomes" id="UP000664414">
    <property type="component" value="Unassembled WGS sequence"/>
</dbReference>
<sequence>MLISRSWRVFTIAFLLGALGTLAFEPFSWFFMVFFSVGGLLWLLNNASTNSWKQAFAIGWWFGLGHFTTGLYWISFALGVDLKQFGWLIPFIVLGLPAILSFFIAPVTFFAKTLQVKGLEQALFFSITWAFFEWLRGHLFTGLPWNLIGYTWVPYETISQSLSFLGIYGLSFITIFIATLLYCTVTAESLKKSLSYFLFATLLLGSLWGGGKWRLLHVKEESIPDVYLRIVQPNISQKLKWNREYADKNFEHILALTNSPARKKITHILWPESAIPFFLEYDHERRQRLISIIPSQGYLMTGGIRLKKHSVSNVQIWNSIFVITAKGEIEEIYDKSHLVPFGEYVPMRSFFPSFIKKITVGSIDFSSGFGPRTLKITGLPPFSPLVCYEGIFPGEVKGREGERPEWIYNATNDAWYGPTSGPYQHLVINRARAIEEGLPYMRVANTGISAVIDAYGRIKASLPLDTEGVIDTELPMPSPSPTFYSLYGDRIFFGLLFFFSLLFFCSFFSQRRSIKNRN</sequence>
<gene>
    <name evidence="9 11" type="primary">lnt</name>
    <name evidence="11" type="ORF">J0H12_03025</name>
</gene>
<dbReference type="InterPro" id="IPR045378">
    <property type="entry name" value="LNT_N"/>
</dbReference>
<dbReference type="AlphaFoldDB" id="A0A8J7TTH2"/>
<reference evidence="11" key="1">
    <citation type="submission" date="2021-02" db="EMBL/GenBank/DDBJ databases">
        <title>Thiocyanate and organic carbon inputs drive convergent selection for specific autotrophic Afipia and Thiobacillus strains within complex microbiomes.</title>
        <authorList>
            <person name="Huddy R.J."/>
            <person name="Sachdeva R."/>
            <person name="Kadzinga F."/>
            <person name="Kantor R.S."/>
            <person name="Harrison S.T.L."/>
            <person name="Banfield J.F."/>
        </authorList>
    </citation>
    <scope>NUCLEOTIDE SEQUENCE</scope>
    <source>
        <strain evidence="11">SCN18_10_11_15_R4_P_38_20</strain>
    </source>
</reference>
<feature type="transmembrane region" description="Helical" evidence="9">
    <location>
        <begin position="55"/>
        <end position="75"/>
    </location>
</feature>
<dbReference type="NCBIfam" id="TIGR00546">
    <property type="entry name" value="lnt"/>
    <property type="match status" value="1"/>
</dbReference>
<name>A0A8J7TTH2_9PROT</name>
<dbReference type="GO" id="GO:0005886">
    <property type="term" value="C:plasma membrane"/>
    <property type="evidence" value="ECO:0007669"/>
    <property type="project" value="UniProtKB-SubCell"/>
</dbReference>
<keyword evidence="7 9" id="KW-0472">Membrane</keyword>
<feature type="transmembrane region" description="Helical" evidence="9">
    <location>
        <begin position="30"/>
        <end position="48"/>
    </location>
</feature>
<dbReference type="Pfam" id="PF20154">
    <property type="entry name" value="LNT_N"/>
    <property type="match status" value="1"/>
</dbReference>
<protein>
    <recommendedName>
        <fullName evidence="9">Apolipoprotein N-acyltransferase</fullName>
        <shortName evidence="9">ALP N-acyltransferase</shortName>
        <ecNumber evidence="9">2.3.1.269</ecNumber>
    </recommendedName>
</protein>
<evidence type="ECO:0000256" key="3">
    <source>
        <dbReference type="ARBA" id="ARBA00022475"/>
    </source>
</evidence>
<comment type="pathway">
    <text evidence="9">Protein modification; lipoprotein biosynthesis (N-acyl transfer).</text>
</comment>
<dbReference type="EC" id="2.3.1.269" evidence="9"/>
<dbReference type="InterPro" id="IPR004563">
    <property type="entry name" value="Apolipo_AcylTrfase"/>
</dbReference>
<evidence type="ECO:0000256" key="7">
    <source>
        <dbReference type="ARBA" id="ARBA00023136"/>
    </source>
</evidence>
<comment type="caution">
    <text evidence="11">The sequence shown here is derived from an EMBL/GenBank/DDBJ whole genome shotgun (WGS) entry which is preliminary data.</text>
</comment>
<evidence type="ECO:0000259" key="10">
    <source>
        <dbReference type="PROSITE" id="PS50263"/>
    </source>
</evidence>
<keyword evidence="8 9" id="KW-0012">Acyltransferase</keyword>
<dbReference type="Gene3D" id="3.60.110.10">
    <property type="entry name" value="Carbon-nitrogen hydrolase"/>
    <property type="match status" value="1"/>
</dbReference>
<dbReference type="EMBL" id="JAFKGL010000014">
    <property type="protein sequence ID" value="MBN9412885.1"/>
    <property type="molecule type" value="Genomic_DNA"/>
</dbReference>
<feature type="transmembrane region" description="Helical" evidence="9">
    <location>
        <begin position="7"/>
        <end position="24"/>
    </location>
</feature>
<evidence type="ECO:0000256" key="8">
    <source>
        <dbReference type="ARBA" id="ARBA00023315"/>
    </source>
</evidence>
<comment type="subcellular location">
    <subcellularLocation>
        <location evidence="1 9">Cell membrane</location>
        <topology evidence="1 9">Multi-pass membrane protein</topology>
    </subcellularLocation>
</comment>
<feature type="transmembrane region" description="Helical" evidence="9">
    <location>
        <begin position="161"/>
        <end position="182"/>
    </location>
</feature>
<dbReference type="UniPathway" id="UPA00666"/>
<comment type="function">
    <text evidence="9">Catalyzes the phospholipid dependent N-acylation of the N-terminal cysteine of apolipoprotein, the last step in lipoprotein maturation.</text>
</comment>
<organism evidence="11 12">
    <name type="scientific">Candidatus Paracaedimonas acanthamoebae</name>
    <dbReference type="NCBI Taxonomy" id="244581"/>
    <lineage>
        <taxon>Bacteria</taxon>
        <taxon>Pseudomonadati</taxon>
        <taxon>Pseudomonadota</taxon>
        <taxon>Alphaproteobacteria</taxon>
        <taxon>Holosporales</taxon>
        <taxon>Caedimonadaceae</taxon>
        <taxon>Candidatus Paracaedimonas</taxon>
    </lineage>
</organism>
<accession>A0A8J7TTH2</accession>
<feature type="transmembrane region" description="Helical" evidence="9">
    <location>
        <begin position="491"/>
        <end position="509"/>
    </location>
</feature>
<dbReference type="PANTHER" id="PTHR38686">
    <property type="entry name" value="APOLIPOPROTEIN N-ACYLTRANSFERASE"/>
    <property type="match status" value="1"/>
</dbReference>
<comment type="similarity">
    <text evidence="2 9">Belongs to the CN hydrolase family. Apolipoprotein N-acyltransferase subfamily.</text>
</comment>
<feature type="domain" description="CN hydrolase" evidence="10">
    <location>
        <begin position="231"/>
        <end position="476"/>
    </location>
</feature>
<dbReference type="InterPro" id="IPR036526">
    <property type="entry name" value="C-N_Hydrolase_sf"/>
</dbReference>
<evidence type="ECO:0000256" key="6">
    <source>
        <dbReference type="ARBA" id="ARBA00022989"/>
    </source>
</evidence>
<feature type="transmembrane region" description="Helical" evidence="9">
    <location>
        <begin position="122"/>
        <end position="141"/>
    </location>
</feature>
<keyword evidence="3 9" id="KW-1003">Cell membrane</keyword>
<evidence type="ECO:0000313" key="12">
    <source>
        <dbReference type="Proteomes" id="UP000664414"/>
    </source>
</evidence>
<dbReference type="GO" id="GO:0016410">
    <property type="term" value="F:N-acyltransferase activity"/>
    <property type="evidence" value="ECO:0007669"/>
    <property type="project" value="UniProtKB-UniRule"/>
</dbReference>
<dbReference type="PANTHER" id="PTHR38686:SF1">
    <property type="entry name" value="APOLIPOPROTEIN N-ACYLTRANSFERASE"/>
    <property type="match status" value="1"/>
</dbReference>
<evidence type="ECO:0000256" key="4">
    <source>
        <dbReference type="ARBA" id="ARBA00022679"/>
    </source>
</evidence>
<evidence type="ECO:0000256" key="2">
    <source>
        <dbReference type="ARBA" id="ARBA00010065"/>
    </source>
</evidence>
<dbReference type="Pfam" id="PF00795">
    <property type="entry name" value="CN_hydrolase"/>
    <property type="match status" value="1"/>
</dbReference>
<dbReference type="PROSITE" id="PS50263">
    <property type="entry name" value="CN_HYDROLASE"/>
    <property type="match status" value="1"/>
</dbReference>
<evidence type="ECO:0000256" key="1">
    <source>
        <dbReference type="ARBA" id="ARBA00004651"/>
    </source>
</evidence>
<dbReference type="GO" id="GO:0042158">
    <property type="term" value="P:lipoprotein biosynthetic process"/>
    <property type="evidence" value="ECO:0007669"/>
    <property type="project" value="UniProtKB-UniRule"/>
</dbReference>
<feature type="transmembrane region" description="Helical" evidence="9">
    <location>
        <begin position="87"/>
        <end position="110"/>
    </location>
</feature>
<dbReference type="HAMAP" id="MF_01148">
    <property type="entry name" value="Lnt"/>
    <property type="match status" value="1"/>
</dbReference>
<dbReference type="InterPro" id="IPR003010">
    <property type="entry name" value="C-N_Hydrolase"/>
</dbReference>
<keyword evidence="6 9" id="KW-1133">Transmembrane helix</keyword>
<comment type="catalytic activity">
    <reaction evidence="9">
        <text>N-terminal S-1,2-diacyl-sn-glyceryl-L-cysteinyl-[lipoprotein] + a glycerophospholipid = N-acyl-S-1,2-diacyl-sn-glyceryl-L-cysteinyl-[lipoprotein] + a 2-acyl-sn-glycero-3-phospholipid + H(+)</text>
        <dbReference type="Rhea" id="RHEA:48228"/>
        <dbReference type="Rhea" id="RHEA-COMP:14681"/>
        <dbReference type="Rhea" id="RHEA-COMP:14684"/>
        <dbReference type="ChEBI" id="CHEBI:15378"/>
        <dbReference type="ChEBI" id="CHEBI:136912"/>
        <dbReference type="ChEBI" id="CHEBI:140656"/>
        <dbReference type="ChEBI" id="CHEBI:140657"/>
        <dbReference type="ChEBI" id="CHEBI:140660"/>
        <dbReference type="EC" id="2.3.1.269"/>
    </reaction>
</comment>
<feature type="transmembrane region" description="Helical" evidence="9">
    <location>
        <begin position="194"/>
        <end position="211"/>
    </location>
</feature>